<accession>A0A7V2ZLN9</accession>
<dbReference type="EMBL" id="DSUJ01000010">
    <property type="protein sequence ID" value="HFI92261.1"/>
    <property type="molecule type" value="Genomic_DNA"/>
</dbReference>
<gene>
    <name evidence="1" type="ORF">ENS31_12155</name>
</gene>
<organism evidence="1">
    <name type="scientific">Ignavibacterium album</name>
    <dbReference type="NCBI Taxonomy" id="591197"/>
    <lineage>
        <taxon>Bacteria</taxon>
        <taxon>Pseudomonadati</taxon>
        <taxon>Ignavibacteriota</taxon>
        <taxon>Ignavibacteria</taxon>
        <taxon>Ignavibacteriales</taxon>
        <taxon>Ignavibacteriaceae</taxon>
        <taxon>Ignavibacterium</taxon>
    </lineage>
</organism>
<comment type="caution">
    <text evidence="1">The sequence shown here is derived from an EMBL/GenBank/DDBJ whole genome shotgun (WGS) entry which is preliminary data.</text>
</comment>
<dbReference type="InterPro" id="IPR021314">
    <property type="entry name" value="DUF2911"/>
</dbReference>
<proteinExistence type="predicted"/>
<reference evidence="1" key="1">
    <citation type="journal article" date="2020" name="mSystems">
        <title>Genome- and Community-Level Interaction Insights into Carbon Utilization and Element Cycling Functions of Hydrothermarchaeota in Hydrothermal Sediment.</title>
        <authorList>
            <person name="Zhou Z."/>
            <person name="Liu Y."/>
            <person name="Xu W."/>
            <person name="Pan J."/>
            <person name="Luo Z.H."/>
            <person name="Li M."/>
        </authorList>
    </citation>
    <scope>NUCLEOTIDE SEQUENCE [LARGE SCALE GENOMIC DNA]</scope>
    <source>
        <strain evidence="1">SpSt-479</strain>
    </source>
</reference>
<dbReference type="AlphaFoldDB" id="A0A7V2ZLN9"/>
<name>A0A7V2ZLN9_9BACT</name>
<protein>
    <submittedName>
        <fullName evidence="1">DUF2911 domain-containing protein</fullName>
    </submittedName>
</protein>
<sequence length="176" mass="20167">MRNFLITIIVLLSLISLSAQNKEEKVRVSPKAEIMQVVGFTEVRIIYSRPGVKGREIWGGLVPYNQVWRAGANEATKFIFSTDVLIEGKPLKAGSYSFFAIPGKKEWTLIFNKVANQWGAFEYNEAQDALRIKVKPEKSSTFQEWLAYTITKTSDYSAIIRLEWEKLKVPFKIEVK</sequence>
<evidence type="ECO:0000313" key="1">
    <source>
        <dbReference type="EMBL" id="HFI92261.1"/>
    </source>
</evidence>
<dbReference type="Pfam" id="PF11138">
    <property type="entry name" value="DUF2911"/>
    <property type="match status" value="1"/>
</dbReference>